<dbReference type="SUPFAM" id="SSF47336">
    <property type="entry name" value="ACP-like"/>
    <property type="match status" value="1"/>
</dbReference>
<dbReference type="Gene3D" id="1.10.1200.10">
    <property type="entry name" value="ACP-like"/>
    <property type="match status" value="1"/>
</dbReference>
<protein>
    <submittedName>
        <fullName evidence="2">Acyl carrier protein component</fullName>
    </submittedName>
</protein>
<dbReference type="KEGG" id="efe:EFER_3453"/>
<gene>
    <name evidence="2" type="ordered locus">EFER_3453</name>
</gene>
<proteinExistence type="predicted"/>
<evidence type="ECO:0000259" key="1">
    <source>
        <dbReference type="PROSITE" id="PS50075"/>
    </source>
</evidence>
<accession>B7LSU1</accession>
<dbReference type="PROSITE" id="PS50075">
    <property type="entry name" value="CARRIER"/>
    <property type="match status" value="1"/>
</dbReference>
<sequence length="149" mass="16799">MINKVNGMTFHLLNHSLPSKWVNGYKLTVFTTQTHKNRRWQQGSLTGIFCCNYNQVHYLSQEKMMQALYLEIKNLIISTLNLDELSPDDIETEAPLFGDGLGLDSIDALELGLAVKNEYGVVLSAESEEMRQHFFSVATLASFIAAQRA</sequence>
<feature type="domain" description="Carrier" evidence="1">
    <location>
        <begin position="66"/>
        <end position="148"/>
    </location>
</feature>
<dbReference type="InterPro" id="IPR009081">
    <property type="entry name" value="PP-bd_ACP"/>
</dbReference>
<evidence type="ECO:0000313" key="3">
    <source>
        <dbReference type="Proteomes" id="UP000000745"/>
    </source>
</evidence>
<dbReference type="Proteomes" id="UP000000745">
    <property type="component" value="Chromosome"/>
</dbReference>
<organism evidence="2 3">
    <name type="scientific">Escherichia fergusonii (strain ATCC 35469 / DSM 13698 / CCUG 18766 / IAM 14443 / JCM 21226 / LMG 7866 / NBRC 102419 / NCTC 12128 / CDC 0568-73)</name>
    <dbReference type="NCBI Taxonomy" id="585054"/>
    <lineage>
        <taxon>Bacteria</taxon>
        <taxon>Pseudomonadati</taxon>
        <taxon>Pseudomonadota</taxon>
        <taxon>Gammaproteobacteria</taxon>
        <taxon>Enterobacterales</taxon>
        <taxon>Enterobacteriaceae</taxon>
        <taxon>Escherichia</taxon>
    </lineage>
</organism>
<name>B7LSU1_ESCF3</name>
<dbReference type="AlphaFoldDB" id="B7LSU1"/>
<dbReference type="Pfam" id="PF00550">
    <property type="entry name" value="PP-binding"/>
    <property type="match status" value="1"/>
</dbReference>
<dbReference type="HOGENOM" id="CLU_1746872_0_0_6"/>
<reference evidence="3" key="1">
    <citation type="journal article" date="2009" name="PLoS Genet.">
        <title>Organised genome dynamics in the Escherichia coli species results in highly diverse adaptive paths.</title>
        <authorList>
            <person name="Touchon M."/>
            <person name="Hoede C."/>
            <person name="Tenaillon O."/>
            <person name="Barbe V."/>
            <person name="Baeriswyl S."/>
            <person name="Bidet P."/>
            <person name="Bingen E."/>
            <person name="Bonacorsi S."/>
            <person name="Bouchier C."/>
            <person name="Bouvet O."/>
            <person name="Calteau A."/>
            <person name="Chiapello H."/>
            <person name="Clermont O."/>
            <person name="Cruveiller S."/>
            <person name="Danchin A."/>
            <person name="Diard M."/>
            <person name="Dossat C."/>
            <person name="Karoui M.E."/>
            <person name="Frapy E."/>
            <person name="Garry L."/>
            <person name="Ghigo J.M."/>
            <person name="Gilles A.M."/>
            <person name="Johnson J."/>
            <person name="Le Bouguenec C."/>
            <person name="Lescat M."/>
            <person name="Mangenot S."/>
            <person name="Martinez-Jehanne V."/>
            <person name="Matic I."/>
            <person name="Nassif X."/>
            <person name="Oztas S."/>
            <person name="Petit M.A."/>
            <person name="Pichon C."/>
            <person name="Rouy Z."/>
            <person name="Ruf C.S."/>
            <person name="Schneider D."/>
            <person name="Tourret J."/>
            <person name="Vacherie B."/>
            <person name="Vallenet D."/>
            <person name="Medigue C."/>
            <person name="Rocha E.P.C."/>
            <person name="Denamur E."/>
        </authorList>
    </citation>
    <scope>NUCLEOTIDE SEQUENCE [LARGE SCALE GENOMIC DNA]</scope>
    <source>
        <strain evidence="3">ATCC 35469 / DSM 13698 / BCRC 15582 / CCUG 18766 / IAM 14443 / JCM 21226 / LMG 7866 / NBRC 102419 / NCTC 12128 / CDC 0568-73</strain>
    </source>
</reference>
<dbReference type="EMBL" id="CU928158">
    <property type="protein sequence ID" value="CAQ90930.1"/>
    <property type="molecule type" value="Genomic_DNA"/>
</dbReference>
<evidence type="ECO:0000313" key="2">
    <source>
        <dbReference type="EMBL" id="CAQ90930.1"/>
    </source>
</evidence>
<dbReference type="NCBIfam" id="NF006617">
    <property type="entry name" value="PRK09184.1"/>
    <property type="match status" value="1"/>
</dbReference>
<dbReference type="InterPro" id="IPR036736">
    <property type="entry name" value="ACP-like_sf"/>
</dbReference>
<keyword evidence="3" id="KW-1185">Reference proteome</keyword>